<evidence type="ECO:0000313" key="7">
    <source>
        <dbReference type="EMBL" id="APH71270.1"/>
    </source>
</evidence>
<keyword evidence="2 5" id="KW-0560">Oxidoreductase</keyword>
<dbReference type="Gene3D" id="3.40.605.10">
    <property type="entry name" value="Aldehyde Dehydrogenase, Chain A, domain 1"/>
    <property type="match status" value="1"/>
</dbReference>
<dbReference type="PROSITE" id="PS00687">
    <property type="entry name" value="ALDEHYDE_DEHYDR_GLU"/>
    <property type="match status" value="1"/>
</dbReference>
<dbReference type="FunFam" id="3.40.605.10:FF:000007">
    <property type="entry name" value="NAD/NADP-dependent betaine aldehyde dehydrogenase"/>
    <property type="match status" value="1"/>
</dbReference>
<gene>
    <name evidence="7" type="ORF">BSQ44_07685</name>
</gene>
<dbReference type="CDD" id="cd07139">
    <property type="entry name" value="ALDH_AldA-Rv0768"/>
    <property type="match status" value="1"/>
</dbReference>
<dbReference type="STRING" id="1670800.BSQ44_07685"/>
<feature type="domain" description="Aldehyde dehydrogenase" evidence="6">
    <location>
        <begin position="23"/>
        <end position="484"/>
    </location>
</feature>
<dbReference type="EMBL" id="CP018171">
    <property type="protein sequence ID" value="APH71270.1"/>
    <property type="molecule type" value="Genomic_DNA"/>
</dbReference>
<protein>
    <submittedName>
        <fullName evidence="7">Aldehyde dehydrogenase</fullName>
    </submittedName>
</protein>
<evidence type="ECO:0000256" key="2">
    <source>
        <dbReference type="ARBA" id="ARBA00023002"/>
    </source>
</evidence>
<evidence type="ECO:0000256" key="4">
    <source>
        <dbReference type="PROSITE-ProRule" id="PRU10007"/>
    </source>
</evidence>
<dbReference type="InterPro" id="IPR016161">
    <property type="entry name" value="Ald_DH/histidinol_DH"/>
</dbReference>
<dbReference type="AlphaFoldDB" id="A0A1L3SPG8"/>
<dbReference type="RefSeq" id="WP_072602735.1">
    <property type="nucleotide sequence ID" value="NZ_CP018171.1"/>
</dbReference>
<comment type="similarity">
    <text evidence="1 5">Belongs to the aldehyde dehydrogenase family.</text>
</comment>
<evidence type="ECO:0000259" key="6">
    <source>
        <dbReference type="Pfam" id="PF00171"/>
    </source>
</evidence>
<evidence type="ECO:0000313" key="8">
    <source>
        <dbReference type="Proteomes" id="UP000182840"/>
    </source>
</evidence>
<accession>A0A1L3SPG8</accession>
<organism evidence="7 8">
    <name type="scientific">Aquibium oceanicum</name>
    <dbReference type="NCBI Taxonomy" id="1670800"/>
    <lineage>
        <taxon>Bacteria</taxon>
        <taxon>Pseudomonadati</taxon>
        <taxon>Pseudomonadota</taxon>
        <taxon>Alphaproteobacteria</taxon>
        <taxon>Hyphomicrobiales</taxon>
        <taxon>Phyllobacteriaceae</taxon>
        <taxon>Aquibium</taxon>
    </lineage>
</organism>
<evidence type="ECO:0000256" key="1">
    <source>
        <dbReference type="ARBA" id="ARBA00009986"/>
    </source>
</evidence>
<dbReference type="KEGG" id="meso:BSQ44_07685"/>
<dbReference type="FunFam" id="3.40.309.10:FF:000012">
    <property type="entry name" value="Betaine aldehyde dehydrogenase"/>
    <property type="match status" value="1"/>
</dbReference>
<dbReference type="InterPro" id="IPR016163">
    <property type="entry name" value="Ald_DH_C"/>
</dbReference>
<dbReference type="PANTHER" id="PTHR42804:SF1">
    <property type="entry name" value="ALDEHYDE DEHYDROGENASE-RELATED"/>
    <property type="match status" value="1"/>
</dbReference>
<dbReference type="InterPro" id="IPR016162">
    <property type="entry name" value="Ald_DH_N"/>
</dbReference>
<dbReference type="PANTHER" id="PTHR42804">
    <property type="entry name" value="ALDEHYDE DEHYDROGENASE"/>
    <property type="match status" value="1"/>
</dbReference>
<keyword evidence="8" id="KW-1185">Reference proteome</keyword>
<dbReference type="Gene3D" id="3.40.309.10">
    <property type="entry name" value="Aldehyde Dehydrogenase, Chain A, domain 2"/>
    <property type="match status" value="1"/>
</dbReference>
<dbReference type="GO" id="GO:0016620">
    <property type="term" value="F:oxidoreductase activity, acting on the aldehyde or oxo group of donors, NAD or NADP as acceptor"/>
    <property type="evidence" value="ECO:0007669"/>
    <property type="project" value="InterPro"/>
</dbReference>
<name>A0A1L3SPG8_9HYPH</name>
<reference evidence="8" key="1">
    <citation type="submission" date="2016-11" db="EMBL/GenBank/DDBJ databases">
        <title>Mesorhizobium oceanicum sp. nov., isolated from deep seawater in South China Sea.</title>
        <authorList>
            <person name="Fu G.-Y."/>
        </authorList>
    </citation>
    <scope>NUCLEOTIDE SEQUENCE [LARGE SCALE GENOMIC DNA]</scope>
    <source>
        <strain evidence="8">B7</strain>
    </source>
</reference>
<dbReference type="SUPFAM" id="SSF53720">
    <property type="entry name" value="ALDH-like"/>
    <property type="match status" value="1"/>
</dbReference>
<feature type="active site" evidence="4">
    <location>
        <position position="260"/>
    </location>
</feature>
<dbReference type="InterPro" id="IPR015590">
    <property type="entry name" value="Aldehyde_DH_dom"/>
</dbReference>
<keyword evidence="3" id="KW-0558">Oxidation</keyword>
<dbReference type="Pfam" id="PF00171">
    <property type="entry name" value="Aldedh"/>
    <property type="match status" value="1"/>
</dbReference>
<dbReference type="Proteomes" id="UP000182840">
    <property type="component" value="Chromosome"/>
</dbReference>
<proteinExistence type="inferred from homology"/>
<dbReference type="InterPro" id="IPR029510">
    <property type="entry name" value="Ald_DH_CS_GLU"/>
</dbReference>
<sequence>MNVMHRPVAGPKAPERFFIGGRWIDPISRQTLKVVSPTTEELLMTYPEAGPADIDRAVSAARDAFDNGPWPRMSPSERAGYLRRVAGLLSERLEDIAQAWTVQVGAPISLTRKLVGQNPTLFNYYADLIETYPFVDDRTRDDGGKVKVVKEPVGVCAAITPWNAPLVLLSYKVSAALAAGCTMVAKPSPETPLEAYILAECIEKAGLPAGVFNIVPAGREGGDYLVRHKGIDKVAFTGSTGAGKHIAAVCAERLARVSLELGGKSAAVLLDDADFQAALPSLMVYTMPITGQVCFSLTRVLVPERREKEFLDLYLGAVSNIKVGDPMDPSTQMGPLTMARQRQRVEGYIAAGRAEGARIACGGGRPKGLDRGYYVEPTVFTGVTPHMKIVQEEIFGPVVSVMTYRDEDEAVAKANNSQYGLSGAVYTADPQRGYEMARKMRTGSITINGMIVDPKHPFGGFKQSGMGREGGPEGLDNYVETKTIHFAG</sequence>
<evidence type="ECO:0000256" key="5">
    <source>
        <dbReference type="RuleBase" id="RU003345"/>
    </source>
</evidence>
<evidence type="ECO:0000256" key="3">
    <source>
        <dbReference type="ARBA" id="ARBA00023097"/>
    </source>
</evidence>